<keyword evidence="2" id="KW-1185">Reference proteome</keyword>
<dbReference type="EMBL" id="JARQBN010000006">
    <property type="protein sequence ID" value="MDT2827748.1"/>
    <property type="molecule type" value="Genomic_DNA"/>
</dbReference>
<evidence type="ECO:0000313" key="1">
    <source>
        <dbReference type="EMBL" id="MDT2827748.1"/>
    </source>
</evidence>
<proteinExistence type="predicted"/>
<gene>
    <name evidence="1" type="ORF">P7H59_04670</name>
</gene>
<protein>
    <submittedName>
        <fullName evidence="1">Uncharacterized protein</fullName>
    </submittedName>
</protein>
<evidence type="ECO:0000313" key="2">
    <source>
        <dbReference type="Proteomes" id="UP001265301"/>
    </source>
</evidence>
<organism evidence="1 2">
    <name type="scientific">Enterococcus viikkiensis</name>
    <dbReference type="NCBI Taxonomy" id="930854"/>
    <lineage>
        <taxon>Bacteria</taxon>
        <taxon>Bacillati</taxon>
        <taxon>Bacillota</taxon>
        <taxon>Bacilli</taxon>
        <taxon>Lactobacillales</taxon>
        <taxon>Enterococcaceae</taxon>
        <taxon>Enterococcus</taxon>
    </lineage>
</organism>
<reference evidence="1 2" key="1">
    <citation type="submission" date="2023-03" db="EMBL/GenBank/DDBJ databases">
        <authorList>
            <person name="Shen W."/>
            <person name="Cai J."/>
        </authorList>
    </citation>
    <scope>NUCLEOTIDE SEQUENCE [LARGE SCALE GENOMIC DNA]</scope>
    <source>
        <strain evidence="1 2">B101</strain>
    </source>
</reference>
<accession>A0ABU3FP54</accession>
<sequence>MKLIMNFSEVDESGVNDKATKIYSLIARVTVNFASRFGGLETLYAYKKIIFLYFKEMLL</sequence>
<name>A0ABU3FP54_9ENTE</name>
<comment type="caution">
    <text evidence="1">The sequence shown here is derived from an EMBL/GenBank/DDBJ whole genome shotgun (WGS) entry which is preliminary data.</text>
</comment>
<dbReference type="Proteomes" id="UP001265301">
    <property type="component" value="Unassembled WGS sequence"/>
</dbReference>